<dbReference type="SUPFAM" id="SSF56219">
    <property type="entry name" value="DNase I-like"/>
    <property type="match status" value="1"/>
</dbReference>
<dbReference type="InterPro" id="IPR036691">
    <property type="entry name" value="Endo/exonu/phosph_ase_sf"/>
</dbReference>
<keyword evidence="2" id="KW-1185">Reference proteome</keyword>
<accession>A0AAD9WKS6</accession>
<dbReference type="Proteomes" id="UP001280121">
    <property type="component" value="Unassembled WGS sequence"/>
</dbReference>
<dbReference type="AlphaFoldDB" id="A0AAD9WKS6"/>
<dbReference type="PANTHER" id="PTHR33710:SF64">
    <property type="entry name" value="ENDONUCLEASE_EXONUCLEASE_PHOSPHATASE DOMAIN-CONTAINING PROTEIN"/>
    <property type="match status" value="1"/>
</dbReference>
<reference evidence="1" key="1">
    <citation type="journal article" date="2023" name="Plant J.">
        <title>Genome sequences and population genomics provide insights into the demographic history, inbreeding, and mutation load of two 'living fossil' tree species of Dipteronia.</title>
        <authorList>
            <person name="Feng Y."/>
            <person name="Comes H.P."/>
            <person name="Chen J."/>
            <person name="Zhu S."/>
            <person name="Lu R."/>
            <person name="Zhang X."/>
            <person name="Li P."/>
            <person name="Qiu J."/>
            <person name="Olsen K.M."/>
            <person name="Qiu Y."/>
        </authorList>
    </citation>
    <scope>NUCLEOTIDE SEQUENCE</scope>
    <source>
        <strain evidence="1">KIB01</strain>
    </source>
</reference>
<evidence type="ECO:0000313" key="1">
    <source>
        <dbReference type="EMBL" id="KAK2634859.1"/>
    </source>
</evidence>
<dbReference type="PANTHER" id="PTHR33710">
    <property type="entry name" value="BNAC02G09200D PROTEIN"/>
    <property type="match status" value="1"/>
</dbReference>
<evidence type="ECO:0000313" key="2">
    <source>
        <dbReference type="Proteomes" id="UP001280121"/>
    </source>
</evidence>
<dbReference type="EMBL" id="JANJYI010000009">
    <property type="protein sequence ID" value="KAK2634859.1"/>
    <property type="molecule type" value="Genomic_DNA"/>
</dbReference>
<gene>
    <name evidence="1" type="ORF">Ddye_029651</name>
</gene>
<comment type="caution">
    <text evidence="1">The sequence shown here is derived from an EMBL/GenBank/DDBJ whole genome shotgun (WGS) entry which is preliminary data.</text>
</comment>
<sequence length="286" mass="31971">MVTRSSKINKEPNGQNANLNGVDTGKVFWNLEDQIARVIEKGVAMGSDMKTNACIHNQRCITLTGELLKIKKDIVFCNVCAANVENDRKELWEFIAASRNSFPMPWCIGGDFNTVLEPSERKCGQSNMVSMSNFRSFLPNMEVVDILLHGVSFTRTNHREKVSWVRLDRFLISPTILSWLPDLVQVGLPLSISDHNAIMIGGGGGGGRKIGEKNDRIKKKDLVREAIKGWQDCKVAGSKGFILSSKIKAFKISIKRWLSLNPKPVSPIKLMEDNLVEVERKAFIEG</sequence>
<protein>
    <recommendedName>
        <fullName evidence="3">Endonuclease/exonuclease/phosphatase domain-containing protein</fullName>
    </recommendedName>
</protein>
<evidence type="ECO:0008006" key="3">
    <source>
        <dbReference type="Google" id="ProtNLM"/>
    </source>
</evidence>
<dbReference type="Gene3D" id="3.60.10.10">
    <property type="entry name" value="Endonuclease/exonuclease/phosphatase"/>
    <property type="match status" value="1"/>
</dbReference>
<organism evidence="1 2">
    <name type="scientific">Dipteronia dyeriana</name>
    <dbReference type="NCBI Taxonomy" id="168575"/>
    <lineage>
        <taxon>Eukaryota</taxon>
        <taxon>Viridiplantae</taxon>
        <taxon>Streptophyta</taxon>
        <taxon>Embryophyta</taxon>
        <taxon>Tracheophyta</taxon>
        <taxon>Spermatophyta</taxon>
        <taxon>Magnoliopsida</taxon>
        <taxon>eudicotyledons</taxon>
        <taxon>Gunneridae</taxon>
        <taxon>Pentapetalae</taxon>
        <taxon>rosids</taxon>
        <taxon>malvids</taxon>
        <taxon>Sapindales</taxon>
        <taxon>Sapindaceae</taxon>
        <taxon>Hippocastanoideae</taxon>
        <taxon>Acereae</taxon>
        <taxon>Dipteronia</taxon>
    </lineage>
</organism>
<proteinExistence type="predicted"/>
<name>A0AAD9WKS6_9ROSI</name>